<dbReference type="PANTHER" id="PTHR12220:SF13">
    <property type="entry name" value="LARGE RIBOSOMAL SUBUNIT PROTEIN UL16M"/>
    <property type="match status" value="1"/>
</dbReference>
<dbReference type="Gene3D" id="3.90.1170.10">
    <property type="entry name" value="Ribosomal protein L10e/L16"/>
    <property type="match status" value="1"/>
</dbReference>
<dbReference type="GO" id="GO:0019843">
    <property type="term" value="F:rRNA binding"/>
    <property type="evidence" value="ECO:0007669"/>
    <property type="project" value="InterPro"/>
</dbReference>
<gene>
    <name evidence="5" type="primary">MRPL16_1</name>
    <name evidence="5" type="ORF">GRS66_000160</name>
</gene>
<sequence>MFPYLTRMNLAIKMGGLTLKGSSPNAFLNNTTIARRFKHEYAPRFKIVQKKQKGRVPVRTGGSIKGSTLQFGKYGLRLKSEGIRISAQQLKEADNAIMRYVRPLNNGHLWRRLCTNVAVCIKGNETRMGKGKGGFDHWMVRVPTGKILFEINGDDLHEKVAREAFRKAGTKLPGVYEFVSLDSLVRVGLHSFKNPKDDPVKNFYDENAKKPSKKYLNILKSQEPQYKLFRGR</sequence>
<dbReference type="PROSITE" id="PS00701">
    <property type="entry name" value="RIBOSOMAL_L16_2"/>
    <property type="match status" value="1"/>
</dbReference>
<keyword evidence="3 4" id="KW-0687">Ribonucleoprotein</keyword>
<evidence type="ECO:0000256" key="3">
    <source>
        <dbReference type="ARBA" id="ARBA00023274"/>
    </source>
</evidence>
<dbReference type="OrthoDB" id="268521at2759"/>
<evidence type="ECO:0000256" key="2">
    <source>
        <dbReference type="ARBA" id="ARBA00022980"/>
    </source>
</evidence>
<evidence type="ECO:0000256" key="4">
    <source>
        <dbReference type="RuleBase" id="RU004413"/>
    </source>
</evidence>
<dbReference type="NCBIfam" id="TIGR01164">
    <property type="entry name" value="rplP_bact"/>
    <property type="match status" value="1"/>
</dbReference>
<accession>A0A6C1DLD1</accession>
<dbReference type="AlphaFoldDB" id="A0A6C1DLD1"/>
<dbReference type="InterPro" id="IPR000114">
    <property type="entry name" value="Ribosomal_uL16_bact-type"/>
</dbReference>
<dbReference type="FunFam" id="3.90.1170.10:FF:000010">
    <property type="entry name" value="60S ribosomal protein L16, mitochondrial"/>
    <property type="match status" value="1"/>
</dbReference>
<dbReference type="Pfam" id="PF00252">
    <property type="entry name" value="Ribosomal_L16"/>
    <property type="match status" value="1"/>
</dbReference>
<dbReference type="InterPro" id="IPR047873">
    <property type="entry name" value="Ribosomal_uL16"/>
</dbReference>
<evidence type="ECO:0000256" key="1">
    <source>
        <dbReference type="ARBA" id="ARBA00008931"/>
    </source>
</evidence>
<evidence type="ECO:0000313" key="5">
    <source>
        <dbReference type="EMBL" id="QID77968.1"/>
    </source>
</evidence>
<dbReference type="GO" id="GO:0005762">
    <property type="term" value="C:mitochondrial large ribosomal subunit"/>
    <property type="evidence" value="ECO:0007669"/>
    <property type="project" value="TreeGrafter"/>
</dbReference>
<name>A0A6C1DLD1_SACPS</name>
<comment type="similarity">
    <text evidence="1 4">Belongs to the universal ribosomal protein uL16 family.</text>
</comment>
<dbReference type="InterPro" id="IPR036920">
    <property type="entry name" value="Ribosomal_uL16_sf"/>
</dbReference>
<dbReference type="GO" id="GO:0032543">
    <property type="term" value="P:mitochondrial translation"/>
    <property type="evidence" value="ECO:0007669"/>
    <property type="project" value="TreeGrafter"/>
</dbReference>
<dbReference type="InterPro" id="IPR020798">
    <property type="entry name" value="Ribosomal_uL16_CS"/>
</dbReference>
<keyword evidence="6" id="KW-1185">Reference proteome</keyword>
<dbReference type="CDD" id="cd01433">
    <property type="entry name" value="Ribosomal_L16_L10e"/>
    <property type="match status" value="1"/>
</dbReference>
<dbReference type="PRINTS" id="PR00060">
    <property type="entry name" value="RIBOSOMALL16"/>
</dbReference>
<dbReference type="PANTHER" id="PTHR12220">
    <property type="entry name" value="50S/60S RIBOSOMAL PROTEIN L16"/>
    <property type="match status" value="1"/>
</dbReference>
<dbReference type="InterPro" id="IPR016180">
    <property type="entry name" value="Ribosomal_uL16_dom"/>
</dbReference>
<dbReference type="EMBL" id="CP048984">
    <property type="protein sequence ID" value="QID77968.1"/>
    <property type="molecule type" value="Genomic_DNA"/>
</dbReference>
<dbReference type="Proteomes" id="UP000501346">
    <property type="component" value="Chromosome ScII"/>
</dbReference>
<evidence type="ECO:0000313" key="6">
    <source>
        <dbReference type="Proteomes" id="UP000501346"/>
    </source>
</evidence>
<reference evidence="5 6" key="1">
    <citation type="journal article" date="2019" name="BMC Genomics">
        <title>Chromosome level assembly and comparative genome analysis confirm lager-brewing yeasts originated from a single hybridization.</title>
        <authorList>
            <person name="Salazar A.N."/>
            <person name="Gorter de Vries A.R."/>
            <person name="van den Broek M."/>
            <person name="Brouwers N."/>
            <person name="de la Torre Cortes P."/>
            <person name="Kuijpers N.G.A."/>
            <person name="Daran J.G."/>
            <person name="Abeel T."/>
        </authorList>
    </citation>
    <scope>NUCLEOTIDE SEQUENCE [LARGE SCALE GENOMIC DNA]</scope>
    <source>
        <strain evidence="5 6">CBS 1483</strain>
    </source>
</reference>
<keyword evidence="2 4" id="KW-0689">Ribosomal protein</keyword>
<protein>
    <submittedName>
        <fullName evidence="5">Mitochondrial ribosomal large subunit component</fullName>
    </submittedName>
</protein>
<organism evidence="5 6">
    <name type="scientific">Saccharomyces pastorianus</name>
    <name type="common">Lager yeast</name>
    <name type="synonym">Saccharomyces cerevisiae x Saccharomyces eubayanus</name>
    <dbReference type="NCBI Taxonomy" id="27292"/>
    <lineage>
        <taxon>Eukaryota</taxon>
        <taxon>Fungi</taxon>
        <taxon>Dikarya</taxon>
        <taxon>Ascomycota</taxon>
        <taxon>Saccharomycotina</taxon>
        <taxon>Saccharomycetes</taxon>
        <taxon>Saccharomycetales</taxon>
        <taxon>Saccharomycetaceae</taxon>
        <taxon>Saccharomyces</taxon>
    </lineage>
</organism>
<dbReference type="GO" id="GO:0003735">
    <property type="term" value="F:structural constituent of ribosome"/>
    <property type="evidence" value="ECO:0007669"/>
    <property type="project" value="InterPro"/>
</dbReference>
<dbReference type="SUPFAM" id="SSF54686">
    <property type="entry name" value="Ribosomal protein L16p/L10e"/>
    <property type="match status" value="1"/>
</dbReference>
<proteinExistence type="inferred from homology"/>